<gene>
    <name evidence="5" type="ORF">DF220_02445</name>
</gene>
<dbReference type="EMBL" id="QEEX01000001">
    <property type="protein sequence ID" value="PWB98394.1"/>
    <property type="molecule type" value="Genomic_DNA"/>
</dbReference>
<dbReference type="PANTHER" id="PTHR10133:SF27">
    <property type="entry name" value="DNA POLYMERASE NU"/>
    <property type="match status" value="1"/>
</dbReference>
<dbReference type="NCBIfam" id="NF011538">
    <property type="entry name" value="PRK14975.1-1"/>
    <property type="match status" value="1"/>
</dbReference>
<dbReference type="GO" id="GO:0003887">
    <property type="term" value="F:DNA-directed DNA polymerase activity"/>
    <property type="evidence" value="ECO:0007669"/>
    <property type="project" value="UniProtKB-EC"/>
</dbReference>
<dbReference type="RefSeq" id="WP_108998101.1">
    <property type="nucleotide sequence ID" value="NZ_QEEX01000001.1"/>
</dbReference>
<protein>
    <recommendedName>
        <fullName evidence="1">DNA-directed DNA polymerase</fullName>
        <ecNumber evidence="1">2.7.7.7</ecNumber>
    </recommendedName>
</protein>
<dbReference type="InterPro" id="IPR001098">
    <property type="entry name" value="DNA-dir_DNA_pol_A_palm_dom"/>
</dbReference>
<dbReference type="GO" id="GO:0003677">
    <property type="term" value="F:DNA binding"/>
    <property type="evidence" value="ECO:0007669"/>
    <property type="project" value="InterPro"/>
</dbReference>
<dbReference type="Pfam" id="PF00476">
    <property type="entry name" value="DNA_pol_A"/>
    <property type="match status" value="1"/>
</dbReference>
<dbReference type="PANTHER" id="PTHR10133">
    <property type="entry name" value="DNA POLYMERASE I"/>
    <property type="match status" value="1"/>
</dbReference>
<dbReference type="Gene3D" id="1.10.150.20">
    <property type="entry name" value="5' to 3' exonuclease, C-terminal subdomain"/>
    <property type="match status" value="1"/>
</dbReference>
<keyword evidence="5" id="KW-0269">Exonuclease</keyword>
<evidence type="ECO:0000256" key="3">
    <source>
        <dbReference type="ARBA" id="ARBA00049244"/>
    </source>
</evidence>
<dbReference type="AlphaFoldDB" id="A0A2U1T3D0"/>
<dbReference type="CDD" id="cd06444">
    <property type="entry name" value="DNA_pol_A"/>
    <property type="match status" value="1"/>
</dbReference>
<comment type="catalytic activity">
    <reaction evidence="3">
        <text>DNA(n) + a 2'-deoxyribonucleoside 5'-triphosphate = DNA(n+1) + diphosphate</text>
        <dbReference type="Rhea" id="RHEA:22508"/>
        <dbReference type="Rhea" id="RHEA-COMP:17339"/>
        <dbReference type="Rhea" id="RHEA-COMP:17340"/>
        <dbReference type="ChEBI" id="CHEBI:33019"/>
        <dbReference type="ChEBI" id="CHEBI:61560"/>
        <dbReference type="ChEBI" id="CHEBI:173112"/>
        <dbReference type="EC" id="2.7.7.7"/>
    </reaction>
</comment>
<evidence type="ECO:0000313" key="6">
    <source>
        <dbReference type="Proteomes" id="UP000244978"/>
    </source>
</evidence>
<comment type="caution">
    <text evidence="5">The sequence shown here is derived from an EMBL/GenBank/DDBJ whole genome shotgun (WGS) entry which is preliminary data.</text>
</comment>
<dbReference type="EC" id="2.7.7.7" evidence="1"/>
<evidence type="ECO:0000256" key="1">
    <source>
        <dbReference type="ARBA" id="ARBA00012417"/>
    </source>
</evidence>
<reference evidence="6" key="1">
    <citation type="submission" date="2018-04" db="EMBL/GenBank/DDBJ databases">
        <authorList>
            <person name="Liu S."/>
            <person name="Wang Z."/>
            <person name="Li J."/>
        </authorList>
    </citation>
    <scope>NUCLEOTIDE SEQUENCE [LARGE SCALE GENOMIC DNA]</scope>
    <source>
        <strain evidence="6">S1194</strain>
    </source>
</reference>
<dbReference type="GO" id="GO:0004527">
    <property type="term" value="F:exonuclease activity"/>
    <property type="evidence" value="ECO:0007669"/>
    <property type="project" value="UniProtKB-KW"/>
</dbReference>
<accession>A0A2U1T3D0</accession>
<sequence length="553" mass="58852">MHLIVSALVDAVSITPVDDSGAIGGATIVSRAGFGDAVRAHEAARPRWVWDDTNNWYPALLAAGVRVDRCHDLRLCRAILRNTHASGAFSPSELPLDAWDAAPQEAVAAPAGAALFEFDDHEAAASAPDPLTEFQRQQAATTPRLALLLAAESAGALVAVEIRHAGLPWRAEIHNDLLTRTLGPRPRLGDRPVEMERLAREVREALDAPDLNPDSAAATLKALRRAGLMVNSTSKWELSEVNHPAIAPLLEYKRLARLMSANGWHWLDTNVRDGRFYPDYVPGGVVTGRWSSRGGGGALQLPRQIRAAVVADPGWKLIVADASQLEPRILAAIAADRAMAAAGASGDLYAGIVQVGAVTTRDEAKVAMLGAMYGATTGESGRLLPRLARAFPRALGLVEDAARSGERGDPVATWLGRTSPVPASDWHDAQSLASADGASAAAQDRARGAARSWGRFTRNFVVQGTAAEWALAWMAFIRSRLHALGGESPLMESPHLAFFLHDEVVIHAPAEHAAAVDALVRDSAEAAGQLLFADFPVTFPLTVAVVDNYGEAK</sequence>
<evidence type="ECO:0000256" key="2">
    <source>
        <dbReference type="ARBA" id="ARBA00022705"/>
    </source>
</evidence>
<keyword evidence="6" id="KW-1185">Reference proteome</keyword>
<proteinExistence type="predicted"/>
<dbReference type="SUPFAM" id="SSF56672">
    <property type="entry name" value="DNA/RNA polymerases"/>
    <property type="match status" value="1"/>
</dbReference>
<name>A0A2U1T3D0_9MICO</name>
<dbReference type="InterPro" id="IPR002298">
    <property type="entry name" value="DNA_polymerase_A"/>
</dbReference>
<organism evidence="5 6">
    <name type="scientific">Homoserinimonas hongtaonis</name>
    <dbReference type="NCBI Taxonomy" id="2079791"/>
    <lineage>
        <taxon>Bacteria</taxon>
        <taxon>Bacillati</taxon>
        <taxon>Actinomycetota</taxon>
        <taxon>Actinomycetes</taxon>
        <taxon>Micrococcales</taxon>
        <taxon>Microbacteriaceae</taxon>
        <taxon>Homoserinimonas</taxon>
    </lineage>
</organism>
<evidence type="ECO:0000259" key="4">
    <source>
        <dbReference type="SMART" id="SM00482"/>
    </source>
</evidence>
<keyword evidence="5" id="KW-0540">Nuclease</keyword>
<keyword evidence="2" id="KW-0235">DNA replication</keyword>
<dbReference type="InterPro" id="IPR043502">
    <property type="entry name" value="DNA/RNA_pol_sf"/>
</dbReference>
<dbReference type="Gene3D" id="3.30.70.370">
    <property type="match status" value="1"/>
</dbReference>
<dbReference type="GO" id="GO:0006302">
    <property type="term" value="P:double-strand break repair"/>
    <property type="evidence" value="ECO:0007669"/>
    <property type="project" value="TreeGrafter"/>
</dbReference>
<dbReference type="SMART" id="SM00482">
    <property type="entry name" value="POLAc"/>
    <property type="match status" value="1"/>
</dbReference>
<feature type="domain" description="DNA-directed DNA polymerase family A palm" evidence="4">
    <location>
        <begin position="302"/>
        <end position="512"/>
    </location>
</feature>
<keyword evidence="5" id="KW-0378">Hydrolase</keyword>
<dbReference type="Proteomes" id="UP000244978">
    <property type="component" value="Unassembled WGS sequence"/>
</dbReference>
<dbReference type="GO" id="GO:0006261">
    <property type="term" value="P:DNA-templated DNA replication"/>
    <property type="evidence" value="ECO:0007669"/>
    <property type="project" value="InterPro"/>
</dbReference>
<evidence type="ECO:0000313" key="5">
    <source>
        <dbReference type="EMBL" id="PWB98394.1"/>
    </source>
</evidence>